<evidence type="ECO:0000313" key="13">
    <source>
        <dbReference type="EMBL" id="NER29175.1"/>
    </source>
</evidence>
<evidence type="ECO:0000259" key="12">
    <source>
        <dbReference type="PROSITE" id="PS50113"/>
    </source>
</evidence>
<dbReference type="InterPro" id="IPR001610">
    <property type="entry name" value="PAC"/>
</dbReference>
<evidence type="ECO:0000256" key="9">
    <source>
        <dbReference type="SAM" id="Phobius"/>
    </source>
</evidence>
<dbReference type="SUPFAM" id="SSF55785">
    <property type="entry name" value="PYP-like sensor domain (PAS domain)"/>
    <property type="match status" value="1"/>
</dbReference>
<feature type="transmembrane region" description="Helical" evidence="9">
    <location>
        <begin position="80"/>
        <end position="99"/>
    </location>
</feature>
<dbReference type="Gene3D" id="3.30.450.20">
    <property type="entry name" value="PAS domain"/>
    <property type="match status" value="1"/>
</dbReference>
<dbReference type="InterPro" id="IPR005467">
    <property type="entry name" value="His_kinase_dom"/>
</dbReference>
<dbReference type="GO" id="GO:0004673">
    <property type="term" value="F:protein histidine kinase activity"/>
    <property type="evidence" value="ECO:0007669"/>
    <property type="project" value="UniProtKB-EC"/>
</dbReference>
<sequence length="489" mass="55464">MKLPFWTGGLVTATIAVLIESLHQSGVVVPTPFLLLNVAVVMSASIGGLKAGMVSATVWVIYIIYAVLVPFSPLTLTRGVLQVSFSILIVFLPALHLGWTKDRSASLTKVVQQTRQKLEKRVSERTAELLTINAQLKEEINDRIRVQEALQENEKALQLSQQRLESILSYLEDVVWSFSPQTNKLLYLNSAVEKVYGRQIHEFLNNFNLWQEVIHPEDQQRVEQANLSLSKIGSQDLEYRILRPNGEVRWLRERTKIIFDTQGNPIRRDSLANDITEHKQAEAAKIEAQKKEILLKEIHHRVKNNLQIVSGLLYLQSRYVEDQATLQVLQESRERVQTMALIHEKLYRSKNIDSVDLKDYIGSLTQSLFESYAVKAEAISLVINIEPIFLEIDMAIPCGLIINELVSNALKHAFPEKKTGEVAVEFHKTENNLFELVVRDSGIGIAEDIDFQTQKSLGMRLVRSLATRQLKGNVELDTSIGTSFKISFR</sequence>
<evidence type="ECO:0000256" key="1">
    <source>
        <dbReference type="ARBA" id="ARBA00000085"/>
    </source>
</evidence>
<evidence type="ECO:0000256" key="2">
    <source>
        <dbReference type="ARBA" id="ARBA00012438"/>
    </source>
</evidence>
<protein>
    <recommendedName>
        <fullName evidence="2">histidine kinase</fullName>
        <ecNumber evidence="2">2.7.13.3</ecNumber>
    </recommendedName>
</protein>
<dbReference type="InterPro" id="IPR003594">
    <property type="entry name" value="HATPase_dom"/>
</dbReference>
<keyword evidence="6" id="KW-0418">Kinase</keyword>
<dbReference type="Pfam" id="PF07568">
    <property type="entry name" value="HisKA_2"/>
    <property type="match status" value="1"/>
</dbReference>
<feature type="transmembrane region" description="Helical" evidence="9">
    <location>
        <begin position="32"/>
        <end position="49"/>
    </location>
</feature>
<dbReference type="SUPFAM" id="SSF55874">
    <property type="entry name" value="ATPase domain of HSP90 chaperone/DNA topoisomerase II/histidine kinase"/>
    <property type="match status" value="1"/>
</dbReference>
<dbReference type="PANTHER" id="PTHR41523">
    <property type="entry name" value="TWO-COMPONENT SYSTEM SENSOR PROTEIN"/>
    <property type="match status" value="1"/>
</dbReference>
<name>A0A6B3NE38_9CYAN</name>
<dbReference type="GO" id="GO:0005524">
    <property type="term" value="F:ATP binding"/>
    <property type="evidence" value="ECO:0007669"/>
    <property type="project" value="UniProtKB-KW"/>
</dbReference>
<dbReference type="EMBL" id="JAAHFQ010000321">
    <property type="protein sequence ID" value="NER29175.1"/>
    <property type="molecule type" value="Genomic_DNA"/>
</dbReference>
<dbReference type="EC" id="2.7.13.3" evidence="2"/>
<keyword evidence="3" id="KW-0597">Phosphoprotein</keyword>
<keyword evidence="9" id="KW-0472">Membrane</keyword>
<keyword evidence="8" id="KW-0843">Virulence</keyword>
<reference evidence="13" key="1">
    <citation type="submission" date="2019-11" db="EMBL/GenBank/DDBJ databases">
        <title>Genomic insights into an expanded diversity of filamentous marine cyanobacteria reveals the extraordinary biosynthetic potential of Moorea and Okeania.</title>
        <authorList>
            <person name="Ferreira Leao T."/>
            <person name="Wang M."/>
            <person name="Moss N."/>
            <person name="Da Silva R."/>
            <person name="Sanders J."/>
            <person name="Nurk S."/>
            <person name="Gurevich A."/>
            <person name="Humphrey G."/>
            <person name="Reher R."/>
            <person name="Zhu Q."/>
            <person name="Belda-Ferre P."/>
            <person name="Glukhov E."/>
            <person name="Rex R."/>
            <person name="Dorrestein P.C."/>
            <person name="Knight R."/>
            <person name="Pevzner P."/>
            <person name="Gerwick W.H."/>
            <person name="Gerwick L."/>
        </authorList>
    </citation>
    <scope>NUCLEOTIDE SEQUENCE</scope>
    <source>
        <strain evidence="13">SIO1C4</strain>
    </source>
</reference>
<organism evidence="13">
    <name type="scientific">Symploca sp. SIO1C4</name>
    <dbReference type="NCBI Taxonomy" id="2607765"/>
    <lineage>
        <taxon>Bacteria</taxon>
        <taxon>Bacillati</taxon>
        <taxon>Cyanobacteriota</taxon>
        <taxon>Cyanophyceae</taxon>
        <taxon>Coleofasciculales</taxon>
        <taxon>Coleofasciculaceae</taxon>
        <taxon>Symploca</taxon>
    </lineage>
</organism>
<dbReference type="PROSITE" id="PS50109">
    <property type="entry name" value="HIS_KIN"/>
    <property type="match status" value="1"/>
</dbReference>
<dbReference type="PROSITE" id="PS50112">
    <property type="entry name" value="PAS"/>
    <property type="match status" value="1"/>
</dbReference>
<evidence type="ECO:0000256" key="7">
    <source>
        <dbReference type="ARBA" id="ARBA00022840"/>
    </source>
</evidence>
<dbReference type="CDD" id="cd00130">
    <property type="entry name" value="PAS"/>
    <property type="match status" value="1"/>
</dbReference>
<comment type="catalytic activity">
    <reaction evidence="1">
        <text>ATP + protein L-histidine = ADP + protein N-phospho-L-histidine.</text>
        <dbReference type="EC" id="2.7.13.3"/>
    </reaction>
</comment>
<evidence type="ECO:0000256" key="6">
    <source>
        <dbReference type="ARBA" id="ARBA00022777"/>
    </source>
</evidence>
<dbReference type="Gene3D" id="3.30.565.10">
    <property type="entry name" value="Histidine kinase-like ATPase, C-terminal domain"/>
    <property type="match status" value="1"/>
</dbReference>
<comment type="caution">
    <text evidence="13">The sequence shown here is derived from an EMBL/GenBank/DDBJ whole genome shotgun (WGS) entry which is preliminary data.</text>
</comment>
<evidence type="ECO:0000259" key="11">
    <source>
        <dbReference type="PROSITE" id="PS50112"/>
    </source>
</evidence>
<feature type="domain" description="Histidine kinase" evidence="10">
    <location>
        <begin position="297"/>
        <end position="489"/>
    </location>
</feature>
<dbReference type="Pfam" id="PF02518">
    <property type="entry name" value="HATPase_c"/>
    <property type="match status" value="1"/>
</dbReference>
<dbReference type="InterPro" id="IPR013655">
    <property type="entry name" value="PAS_fold_3"/>
</dbReference>
<dbReference type="SMART" id="SM00091">
    <property type="entry name" value="PAS"/>
    <property type="match status" value="1"/>
</dbReference>
<keyword evidence="9" id="KW-0812">Transmembrane</keyword>
<evidence type="ECO:0000259" key="10">
    <source>
        <dbReference type="PROSITE" id="PS50109"/>
    </source>
</evidence>
<keyword evidence="5" id="KW-0547">Nucleotide-binding</keyword>
<keyword evidence="9" id="KW-1133">Transmembrane helix</keyword>
<keyword evidence="7" id="KW-0067">ATP-binding</keyword>
<evidence type="ECO:0000256" key="8">
    <source>
        <dbReference type="ARBA" id="ARBA00023026"/>
    </source>
</evidence>
<dbReference type="SMART" id="SM00086">
    <property type="entry name" value="PAC"/>
    <property type="match status" value="1"/>
</dbReference>
<dbReference type="AlphaFoldDB" id="A0A6B3NE38"/>
<feature type="domain" description="PAC" evidence="12">
    <location>
        <begin position="235"/>
        <end position="287"/>
    </location>
</feature>
<dbReference type="InterPro" id="IPR011495">
    <property type="entry name" value="Sig_transdc_His_kin_sub2_dim/P"/>
</dbReference>
<evidence type="ECO:0000256" key="4">
    <source>
        <dbReference type="ARBA" id="ARBA00022679"/>
    </source>
</evidence>
<dbReference type="InterPro" id="IPR000014">
    <property type="entry name" value="PAS"/>
</dbReference>
<proteinExistence type="predicted"/>
<feature type="domain" description="PAS" evidence="11">
    <location>
        <begin position="160"/>
        <end position="236"/>
    </location>
</feature>
<dbReference type="Pfam" id="PF08447">
    <property type="entry name" value="PAS_3"/>
    <property type="match status" value="1"/>
</dbReference>
<dbReference type="InterPro" id="IPR036890">
    <property type="entry name" value="HATPase_C_sf"/>
</dbReference>
<dbReference type="InterPro" id="IPR000700">
    <property type="entry name" value="PAS-assoc_C"/>
</dbReference>
<feature type="transmembrane region" description="Helical" evidence="9">
    <location>
        <begin position="56"/>
        <end position="74"/>
    </location>
</feature>
<keyword evidence="4" id="KW-0808">Transferase</keyword>
<dbReference type="InterPro" id="IPR035965">
    <property type="entry name" value="PAS-like_dom_sf"/>
</dbReference>
<evidence type="ECO:0000256" key="5">
    <source>
        <dbReference type="ARBA" id="ARBA00022741"/>
    </source>
</evidence>
<dbReference type="PANTHER" id="PTHR41523:SF8">
    <property type="entry name" value="ETHYLENE RESPONSE SENSOR PROTEIN"/>
    <property type="match status" value="1"/>
</dbReference>
<evidence type="ECO:0000256" key="3">
    <source>
        <dbReference type="ARBA" id="ARBA00022553"/>
    </source>
</evidence>
<dbReference type="SMART" id="SM00387">
    <property type="entry name" value="HATPase_c"/>
    <property type="match status" value="1"/>
</dbReference>
<dbReference type="PROSITE" id="PS50113">
    <property type="entry name" value="PAC"/>
    <property type="match status" value="1"/>
</dbReference>
<gene>
    <name evidence="13" type="ORF">F6J89_16475</name>
</gene>
<accession>A0A6B3NE38</accession>
<dbReference type="NCBIfam" id="TIGR00229">
    <property type="entry name" value="sensory_box"/>
    <property type="match status" value="1"/>
</dbReference>